<dbReference type="Proteomes" id="UP000219285">
    <property type="component" value="Chromosome"/>
</dbReference>
<dbReference type="InterPro" id="IPR008920">
    <property type="entry name" value="TF_FadR/GntR_C"/>
</dbReference>
<dbReference type="SUPFAM" id="SSF48008">
    <property type="entry name" value="GntR ligand-binding domain-like"/>
    <property type="match status" value="1"/>
</dbReference>
<dbReference type="Gene3D" id="1.20.120.530">
    <property type="entry name" value="GntR ligand-binding domain-like"/>
    <property type="match status" value="1"/>
</dbReference>
<sequence length="68" mass="7556">MPATPQTISKEFGGQYESVLAQHNAIVDALRDRNPAQARAATRNHLHFILKVIDQYKPATLSFFESGS</sequence>
<name>A0A6M4MCT9_9ALTE</name>
<dbReference type="Pfam" id="PF07729">
    <property type="entry name" value="FCD"/>
    <property type="match status" value="1"/>
</dbReference>
<evidence type="ECO:0000313" key="5">
    <source>
        <dbReference type="EMBL" id="QJR79956.1"/>
    </source>
</evidence>
<dbReference type="GO" id="GO:0003677">
    <property type="term" value="F:DNA binding"/>
    <property type="evidence" value="ECO:0007669"/>
    <property type="project" value="UniProtKB-KW"/>
</dbReference>
<keyword evidence="3" id="KW-0804">Transcription</keyword>
<keyword evidence="2" id="KW-0238">DNA-binding</keyword>
<evidence type="ECO:0000259" key="4">
    <source>
        <dbReference type="Pfam" id="PF07729"/>
    </source>
</evidence>
<accession>A0A6M4MCT9</accession>
<dbReference type="OrthoDB" id="9799812at2"/>
<evidence type="ECO:0000256" key="2">
    <source>
        <dbReference type="ARBA" id="ARBA00023125"/>
    </source>
</evidence>
<organism evidence="5 6">
    <name type="scientific">Alteromonas pelagimontana</name>
    <dbReference type="NCBI Taxonomy" id="1858656"/>
    <lineage>
        <taxon>Bacteria</taxon>
        <taxon>Pseudomonadati</taxon>
        <taxon>Pseudomonadota</taxon>
        <taxon>Gammaproteobacteria</taxon>
        <taxon>Alteromonadales</taxon>
        <taxon>Alteromonadaceae</taxon>
        <taxon>Alteromonas/Salinimonas group</taxon>
        <taxon>Alteromonas</taxon>
    </lineage>
</organism>
<dbReference type="AlphaFoldDB" id="A0A6M4MCT9"/>
<dbReference type="InterPro" id="IPR011711">
    <property type="entry name" value="GntR_C"/>
</dbReference>
<keyword evidence="1" id="KW-0805">Transcription regulation</keyword>
<gene>
    <name evidence="5" type="ORF">CA267_003735</name>
</gene>
<evidence type="ECO:0000256" key="1">
    <source>
        <dbReference type="ARBA" id="ARBA00023015"/>
    </source>
</evidence>
<feature type="domain" description="GntR C-terminal" evidence="4">
    <location>
        <begin position="14"/>
        <end position="47"/>
    </location>
</feature>
<proteinExistence type="predicted"/>
<dbReference type="EMBL" id="CP052766">
    <property type="protein sequence ID" value="QJR79956.1"/>
    <property type="molecule type" value="Genomic_DNA"/>
</dbReference>
<evidence type="ECO:0000313" key="6">
    <source>
        <dbReference type="Proteomes" id="UP000219285"/>
    </source>
</evidence>
<protein>
    <submittedName>
        <fullName evidence="5">FCD domain-containing protein</fullName>
    </submittedName>
</protein>
<dbReference type="RefSeq" id="WP_075608731.1">
    <property type="nucleotide sequence ID" value="NZ_CP052766.1"/>
</dbReference>
<evidence type="ECO:0000256" key="3">
    <source>
        <dbReference type="ARBA" id="ARBA00023163"/>
    </source>
</evidence>
<keyword evidence="6" id="KW-1185">Reference proteome</keyword>
<reference evidence="6" key="1">
    <citation type="submission" date="2014-12" db="EMBL/GenBank/DDBJ databases">
        <title>Complete genome sequence of a multi-drug resistant Klebsiella pneumoniae.</title>
        <authorList>
            <person name="Hua X."/>
            <person name="Chen Q."/>
            <person name="Li X."/>
            <person name="Feng Y."/>
            <person name="Ruan Z."/>
            <person name="Yu Y."/>
        </authorList>
    </citation>
    <scope>NUCLEOTIDE SEQUENCE [LARGE SCALE GENOMIC DNA]</scope>
    <source>
        <strain evidence="6">5.12</strain>
    </source>
</reference>
<dbReference type="KEGG" id="apel:CA267_003735"/>
<reference evidence="5 6" key="2">
    <citation type="submission" date="2020-04" db="EMBL/GenBank/DDBJ databases">
        <title>Complete genome sequence of Alteromonas pelagimontana 5.12T.</title>
        <authorList>
            <person name="Sinha R.K."/>
            <person name="Krishnan K.P."/>
            <person name="Kurian J.P."/>
        </authorList>
    </citation>
    <scope>NUCLEOTIDE SEQUENCE [LARGE SCALE GENOMIC DNA]</scope>
    <source>
        <strain evidence="5 6">5.12</strain>
    </source>
</reference>